<evidence type="ECO:0000259" key="6">
    <source>
        <dbReference type="Pfam" id="PF09334"/>
    </source>
</evidence>
<dbReference type="Gene3D" id="2.170.220.10">
    <property type="match status" value="1"/>
</dbReference>
<dbReference type="GO" id="GO:0016874">
    <property type="term" value="F:ligase activity"/>
    <property type="evidence" value="ECO:0007669"/>
    <property type="project" value="UniProtKB-KW"/>
</dbReference>
<evidence type="ECO:0000313" key="8">
    <source>
        <dbReference type="Proteomes" id="UP001597083"/>
    </source>
</evidence>
<evidence type="ECO:0000256" key="1">
    <source>
        <dbReference type="ARBA" id="ARBA00022598"/>
    </source>
</evidence>
<reference evidence="8" key="1">
    <citation type="journal article" date="2019" name="Int. J. Syst. Evol. Microbiol.">
        <title>The Global Catalogue of Microorganisms (GCM) 10K type strain sequencing project: providing services to taxonomists for standard genome sequencing and annotation.</title>
        <authorList>
            <consortium name="The Broad Institute Genomics Platform"/>
            <consortium name="The Broad Institute Genome Sequencing Center for Infectious Disease"/>
            <person name="Wu L."/>
            <person name="Ma J."/>
        </authorList>
    </citation>
    <scope>NUCLEOTIDE SEQUENCE [LARGE SCALE GENOMIC DNA]</scope>
    <source>
        <strain evidence="8">JCM 31696</strain>
    </source>
</reference>
<keyword evidence="2" id="KW-0547">Nucleotide-binding</keyword>
<feature type="non-terminal residue" evidence="7">
    <location>
        <position position="1"/>
    </location>
</feature>
<keyword evidence="3" id="KW-0067">ATP-binding</keyword>
<dbReference type="EMBL" id="JBHTIR010004355">
    <property type="protein sequence ID" value="MFD0857097.1"/>
    <property type="molecule type" value="Genomic_DNA"/>
</dbReference>
<dbReference type="Pfam" id="PF09334">
    <property type="entry name" value="tRNA-synt_1g"/>
    <property type="match status" value="1"/>
</dbReference>
<sequence length="179" mass="20304">NAAAFIDLAEPLSLSVDDVIRTSSDPRHRTGIERLWRACAAAGDLYRKHYEGLYCVGCEQFYTGTELVDGRCPEHGTVPQRVSEDNWFFRLSRHGDRLRELIESDTIRIEPAGRRNEVLAFIAGGLEDFSVSRSNERARGWGIPVPDDPAQVIYVWCQKLHSGTTWRRQCRARTVISSP</sequence>
<dbReference type="PANTHER" id="PTHR43326">
    <property type="entry name" value="METHIONYL-TRNA SYNTHETASE"/>
    <property type="match status" value="1"/>
</dbReference>
<name>A0ABW3CT26_9ACTN</name>
<feature type="domain" description="Methionyl/Leucyl tRNA synthetase" evidence="6">
    <location>
        <begin position="66"/>
        <end position="157"/>
    </location>
</feature>
<keyword evidence="4" id="KW-0648">Protein biosynthesis</keyword>
<comment type="caution">
    <text evidence="7">The sequence shown here is derived from an EMBL/GenBank/DDBJ whole genome shotgun (WGS) entry which is preliminary data.</text>
</comment>
<keyword evidence="5" id="KW-0030">Aminoacyl-tRNA synthetase</keyword>
<protein>
    <submittedName>
        <fullName evidence="7">Class I tRNA ligase family protein</fullName>
    </submittedName>
</protein>
<dbReference type="Gene3D" id="3.40.50.620">
    <property type="entry name" value="HUPs"/>
    <property type="match status" value="1"/>
</dbReference>
<evidence type="ECO:0000256" key="3">
    <source>
        <dbReference type="ARBA" id="ARBA00022840"/>
    </source>
</evidence>
<dbReference type="PANTHER" id="PTHR43326:SF1">
    <property type="entry name" value="METHIONINE--TRNA LIGASE, MITOCHONDRIAL"/>
    <property type="match status" value="1"/>
</dbReference>
<proteinExistence type="predicted"/>
<dbReference type="InterPro" id="IPR023457">
    <property type="entry name" value="Met-tRNA_synth_2"/>
</dbReference>
<dbReference type="InterPro" id="IPR015413">
    <property type="entry name" value="Methionyl/Leucyl_tRNA_Synth"/>
</dbReference>
<accession>A0ABW3CT26</accession>
<organism evidence="7 8">
    <name type="scientific">Actinomadura adrarensis</name>
    <dbReference type="NCBI Taxonomy" id="1819600"/>
    <lineage>
        <taxon>Bacteria</taxon>
        <taxon>Bacillati</taxon>
        <taxon>Actinomycetota</taxon>
        <taxon>Actinomycetes</taxon>
        <taxon>Streptosporangiales</taxon>
        <taxon>Thermomonosporaceae</taxon>
        <taxon>Actinomadura</taxon>
    </lineage>
</organism>
<evidence type="ECO:0000313" key="7">
    <source>
        <dbReference type="EMBL" id="MFD0857097.1"/>
    </source>
</evidence>
<dbReference type="Proteomes" id="UP001597083">
    <property type="component" value="Unassembled WGS sequence"/>
</dbReference>
<keyword evidence="1 7" id="KW-0436">Ligase</keyword>
<dbReference type="SUPFAM" id="SSF52374">
    <property type="entry name" value="Nucleotidylyl transferase"/>
    <property type="match status" value="1"/>
</dbReference>
<dbReference type="InterPro" id="IPR014729">
    <property type="entry name" value="Rossmann-like_a/b/a_fold"/>
</dbReference>
<evidence type="ECO:0000256" key="2">
    <source>
        <dbReference type="ARBA" id="ARBA00022741"/>
    </source>
</evidence>
<gene>
    <name evidence="7" type="ORF">ACFQ07_33125</name>
</gene>
<evidence type="ECO:0000256" key="4">
    <source>
        <dbReference type="ARBA" id="ARBA00022917"/>
    </source>
</evidence>
<evidence type="ECO:0000256" key="5">
    <source>
        <dbReference type="ARBA" id="ARBA00023146"/>
    </source>
</evidence>
<keyword evidence="8" id="KW-1185">Reference proteome</keyword>